<organism evidence="2">
    <name type="scientific">Siphoviridae sp. ctdau33</name>
    <dbReference type="NCBI Taxonomy" id="2827902"/>
    <lineage>
        <taxon>Viruses</taxon>
        <taxon>Duplodnaviria</taxon>
        <taxon>Heunggongvirae</taxon>
        <taxon>Uroviricota</taxon>
        <taxon>Caudoviricetes</taxon>
    </lineage>
</organism>
<protein>
    <submittedName>
        <fullName evidence="2">Uncharacterized protein</fullName>
    </submittedName>
</protein>
<keyword evidence="1" id="KW-1133">Transmembrane helix</keyword>
<keyword evidence="1" id="KW-0812">Transmembrane</keyword>
<accession>A0A8S5S631</accession>
<sequence>MDNLLQNIASGLWIVLGVYCFLGLRKWNKRFSELYNKMKEELE</sequence>
<dbReference type="EMBL" id="BK032538">
    <property type="protein sequence ID" value="DAF46501.1"/>
    <property type="molecule type" value="Genomic_DNA"/>
</dbReference>
<evidence type="ECO:0000256" key="1">
    <source>
        <dbReference type="SAM" id="Phobius"/>
    </source>
</evidence>
<name>A0A8S5S631_9CAUD</name>
<proteinExistence type="predicted"/>
<feature type="transmembrane region" description="Helical" evidence="1">
    <location>
        <begin position="6"/>
        <end position="24"/>
    </location>
</feature>
<reference evidence="2" key="1">
    <citation type="journal article" date="2021" name="Proc. Natl. Acad. Sci. U.S.A.">
        <title>A Catalog of Tens of Thousands of Viruses from Human Metagenomes Reveals Hidden Associations with Chronic Diseases.</title>
        <authorList>
            <person name="Tisza M.J."/>
            <person name="Buck C.B."/>
        </authorList>
    </citation>
    <scope>NUCLEOTIDE SEQUENCE</scope>
    <source>
        <strain evidence="2">Ctdau33</strain>
    </source>
</reference>
<evidence type="ECO:0000313" key="2">
    <source>
        <dbReference type="EMBL" id="DAF46501.1"/>
    </source>
</evidence>
<keyword evidence="1" id="KW-0472">Membrane</keyword>